<proteinExistence type="predicted"/>
<organism evidence="1 2">
    <name type="scientific">Pseudomonas helmanticensis</name>
    <dbReference type="NCBI Taxonomy" id="1471381"/>
    <lineage>
        <taxon>Bacteria</taxon>
        <taxon>Pseudomonadati</taxon>
        <taxon>Pseudomonadota</taxon>
        <taxon>Gammaproteobacteria</taxon>
        <taxon>Pseudomonadales</taxon>
        <taxon>Pseudomonadaceae</taxon>
        <taxon>Pseudomonas</taxon>
    </lineage>
</organism>
<evidence type="ECO:0000313" key="2">
    <source>
        <dbReference type="Proteomes" id="UP000295804"/>
    </source>
</evidence>
<protein>
    <submittedName>
        <fullName evidence="1">Uncharacterized protein</fullName>
    </submittedName>
</protein>
<dbReference type="RefSeq" id="WP_134173658.1">
    <property type="nucleotide sequence ID" value="NZ_SOCQ01000001.1"/>
</dbReference>
<gene>
    <name evidence="1" type="ORF">EDF87_10170</name>
</gene>
<accession>A0A4R7VTX2</accession>
<evidence type="ECO:0000313" key="1">
    <source>
        <dbReference type="EMBL" id="TDV53005.1"/>
    </source>
</evidence>
<dbReference type="EMBL" id="SOCQ01000001">
    <property type="protein sequence ID" value="TDV53005.1"/>
    <property type="molecule type" value="Genomic_DNA"/>
</dbReference>
<reference evidence="1 2" key="1">
    <citation type="submission" date="2019-03" db="EMBL/GenBank/DDBJ databases">
        <title>Genomic analyses of the natural microbiome of Caenorhabditis elegans.</title>
        <authorList>
            <person name="Samuel B."/>
        </authorList>
    </citation>
    <scope>NUCLEOTIDE SEQUENCE [LARGE SCALE GENOMIC DNA]</scope>
    <source>
        <strain evidence="1 2">BIGb0525</strain>
    </source>
</reference>
<name>A0A4R7VTX2_9PSED</name>
<dbReference type="Proteomes" id="UP000295804">
    <property type="component" value="Unassembled WGS sequence"/>
</dbReference>
<sequence>MSIDFDLLGPRDLGLIRAGMTRDESRSALESPFDEFLKSPYSAVPTDAYDDLGLHVYFDDALMVVGVEFLKWAQFTWRGQRLAGEEVLVVQQFLTGQGEFLVFNNSGFNVERLGLRFYAPDIGEEDAIVEAVHVDFTGVD</sequence>
<comment type="caution">
    <text evidence="1">The sequence shown here is derived from an EMBL/GenBank/DDBJ whole genome shotgun (WGS) entry which is preliminary data.</text>
</comment>
<dbReference type="AlphaFoldDB" id="A0A4R7VTX2"/>